<keyword evidence="5 7" id="KW-1133">Transmembrane helix</keyword>
<evidence type="ECO:0000256" key="2">
    <source>
        <dbReference type="ARBA" id="ARBA00007759"/>
    </source>
</evidence>
<keyword evidence="3" id="KW-1003">Cell membrane</keyword>
<name>A0A4R1FVG1_9NOCA</name>
<evidence type="ECO:0000256" key="3">
    <source>
        <dbReference type="ARBA" id="ARBA00022475"/>
    </source>
</evidence>
<comment type="subcellular location">
    <subcellularLocation>
        <location evidence="1">Cell membrane</location>
    </subcellularLocation>
</comment>
<dbReference type="AlphaFoldDB" id="A0A4R1FVG1"/>
<dbReference type="Pfam" id="PF11203">
    <property type="entry name" value="EccE"/>
    <property type="match status" value="1"/>
</dbReference>
<protein>
    <submittedName>
        <fullName evidence="9">Type VII secretion protein EccE</fullName>
    </submittedName>
</protein>
<evidence type="ECO:0000313" key="10">
    <source>
        <dbReference type="Proteomes" id="UP000294856"/>
    </source>
</evidence>
<dbReference type="InterPro" id="IPR021368">
    <property type="entry name" value="T7SS_EccE"/>
</dbReference>
<evidence type="ECO:0000259" key="8">
    <source>
        <dbReference type="Pfam" id="PF11203"/>
    </source>
</evidence>
<feature type="domain" description="Type VII secretion system protein EccE" evidence="8">
    <location>
        <begin position="158"/>
        <end position="247"/>
    </location>
</feature>
<feature type="transmembrane region" description="Helical" evidence="7">
    <location>
        <begin position="12"/>
        <end position="32"/>
    </location>
</feature>
<comment type="caution">
    <text evidence="9">The sequence shown here is derived from an EMBL/GenBank/DDBJ whole genome shotgun (WGS) entry which is preliminary data.</text>
</comment>
<gene>
    <name evidence="9" type="ORF">DFR71_3798</name>
</gene>
<evidence type="ECO:0000256" key="7">
    <source>
        <dbReference type="SAM" id="Phobius"/>
    </source>
</evidence>
<accession>A0A4R1FVG1</accession>
<dbReference type="NCBIfam" id="TIGR03923">
    <property type="entry name" value="T7SS_EccE"/>
    <property type="match status" value="1"/>
</dbReference>
<dbReference type="STRING" id="1210063.GCA_001612665_01455"/>
<keyword evidence="6 7" id="KW-0472">Membrane</keyword>
<dbReference type="Proteomes" id="UP000294856">
    <property type="component" value="Unassembled WGS sequence"/>
</dbReference>
<evidence type="ECO:0000256" key="5">
    <source>
        <dbReference type="ARBA" id="ARBA00022989"/>
    </source>
</evidence>
<evidence type="ECO:0000256" key="1">
    <source>
        <dbReference type="ARBA" id="ARBA00004236"/>
    </source>
</evidence>
<evidence type="ECO:0000313" key="9">
    <source>
        <dbReference type="EMBL" id="TCJ97749.1"/>
    </source>
</evidence>
<keyword evidence="10" id="KW-1185">Reference proteome</keyword>
<evidence type="ECO:0000256" key="6">
    <source>
        <dbReference type="ARBA" id="ARBA00023136"/>
    </source>
</evidence>
<organism evidence="9 10">
    <name type="scientific">Nocardia alba</name>
    <dbReference type="NCBI Taxonomy" id="225051"/>
    <lineage>
        <taxon>Bacteria</taxon>
        <taxon>Bacillati</taxon>
        <taxon>Actinomycetota</taxon>
        <taxon>Actinomycetes</taxon>
        <taxon>Mycobacteriales</taxon>
        <taxon>Nocardiaceae</taxon>
        <taxon>Nocardia</taxon>
    </lineage>
</organism>
<evidence type="ECO:0000256" key="4">
    <source>
        <dbReference type="ARBA" id="ARBA00022692"/>
    </source>
</evidence>
<sequence length="543" mass="56861">MAATGAISLRAPLWSAIALGIAIAALGATRIHQTNIWRILHMRIELWLRNRRGALPAPPTEPFDIAIPDSPGAQCGMRWDGTHLITMLALDRTTVTPTLLATNGPSNGVTLSLADAADCLAQFDIRLAAIDVVTLGMRTKGPDDVVRLYERLLGPLPAAATQTVWLVLRFDPLDNVEAIDIRGSGQEGTVRTALVATRRVAARLASQRVRVTALTAAELTAAESAMFHDIAPQEWTEGWRTLRTNGFELAGFGLAPDHLDATDLGAVWRLPAKSVLTRVRLTPTAATAPGSRASSVAVSALIRRDLAGTGHHDDDGTPRELGLRALRGCQRQVLLDGGQLEAADLLRTTPQQLAEFTVAAAGSGQVIGATREGLGVAVPLFGPGIRRVEIVGGRRLAMLMVLRAVAVGAQVIVHSSRPADWACLVDAVGTPTALAVSSPGSAQYTAAATMIVYDGVASTGQVSDATAVHVRAAIEAPSALLGADVVLLEDPTDPTTVRVRTQGEELTVAVVSIAAEAAYLTPAETRAEAESAPAESEPVLAAV</sequence>
<dbReference type="EMBL" id="SMFR01000002">
    <property type="protein sequence ID" value="TCJ97749.1"/>
    <property type="molecule type" value="Genomic_DNA"/>
</dbReference>
<dbReference type="GO" id="GO:0005886">
    <property type="term" value="C:plasma membrane"/>
    <property type="evidence" value="ECO:0007669"/>
    <property type="project" value="UniProtKB-SubCell"/>
</dbReference>
<comment type="similarity">
    <text evidence="2">Belongs to the EccE family.</text>
</comment>
<dbReference type="InterPro" id="IPR050051">
    <property type="entry name" value="EccE_dom"/>
</dbReference>
<proteinExistence type="inferred from homology"/>
<reference evidence="9 10" key="1">
    <citation type="submission" date="2019-03" db="EMBL/GenBank/DDBJ databases">
        <title>Genomic Encyclopedia of Type Strains, Phase IV (KMG-IV): sequencing the most valuable type-strain genomes for metagenomic binning, comparative biology and taxonomic classification.</title>
        <authorList>
            <person name="Goeker M."/>
        </authorList>
    </citation>
    <scope>NUCLEOTIDE SEQUENCE [LARGE SCALE GENOMIC DNA]</scope>
    <source>
        <strain evidence="9 10">DSM 44684</strain>
    </source>
</reference>
<keyword evidence="4 7" id="KW-0812">Transmembrane</keyword>